<dbReference type="EMBL" id="BMGK01000004">
    <property type="protein sequence ID" value="GGD88774.1"/>
    <property type="molecule type" value="Genomic_DNA"/>
</dbReference>
<evidence type="ECO:0000256" key="6">
    <source>
        <dbReference type="SAM" id="SignalP"/>
    </source>
</evidence>
<evidence type="ECO:0000256" key="3">
    <source>
        <dbReference type="ARBA" id="ARBA00022729"/>
    </source>
</evidence>
<dbReference type="RefSeq" id="WP_188440320.1">
    <property type="nucleotide sequence ID" value="NZ_BMGK01000004.1"/>
</dbReference>
<evidence type="ECO:0000313" key="9">
    <source>
        <dbReference type="Proteomes" id="UP000652231"/>
    </source>
</evidence>
<evidence type="ECO:0000256" key="1">
    <source>
        <dbReference type="ARBA" id="ARBA00004167"/>
    </source>
</evidence>
<organism evidence="8 9">
    <name type="scientific">Planktosalinus lacus</name>
    <dbReference type="NCBI Taxonomy" id="1526573"/>
    <lineage>
        <taxon>Bacteria</taxon>
        <taxon>Pseudomonadati</taxon>
        <taxon>Bacteroidota</taxon>
        <taxon>Flavobacteriia</taxon>
        <taxon>Flavobacteriales</taxon>
        <taxon>Flavobacteriaceae</taxon>
        <taxon>Planktosalinus</taxon>
    </lineage>
</organism>
<evidence type="ECO:0000256" key="4">
    <source>
        <dbReference type="ARBA" id="ARBA00022989"/>
    </source>
</evidence>
<evidence type="ECO:0000256" key="5">
    <source>
        <dbReference type="ARBA" id="ARBA00023136"/>
    </source>
</evidence>
<dbReference type="SUPFAM" id="SSF69318">
    <property type="entry name" value="Integrin alpha N-terminal domain"/>
    <property type="match status" value="2"/>
</dbReference>
<evidence type="ECO:0000313" key="8">
    <source>
        <dbReference type="EMBL" id="GGD88774.1"/>
    </source>
</evidence>
<dbReference type="Pfam" id="PF13517">
    <property type="entry name" value="FG-GAP_3"/>
    <property type="match status" value="1"/>
</dbReference>
<reference evidence="8" key="2">
    <citation type="submission" date="2020-09" db="EMBL/GenBank/DDBJ databases">
        <authorList>
            <person name="Sun Q."/>
            <person name="Zhou Y."/>
        </authorList>
    </citation>
    <scope>NUCLEOTIDE SEQUENCE</scope>
    <source>
        <strain evidence="8">CGMCC 1.12924</strain>
    </source>
</reference>
<keyword evidence="5" id="KW-0472">Membrane</keyword>
<dbReference type="InterPro" id="IPR028994">
    <property type="entry name" value="Integrin_alpha_N"/>
</dbReference>
<dbReference type="GO" id="GO:0016020">
    <property type="term" value="C:membrane"/>
    <property type="evidence" value="ECO:0007669"/>
    <property type="project" value="UniProtKB-SubCell"/>
</dbReference>
<sequence>MKLQITNLFIAFSLLSSPLFYAQEQGQKAILLENGAVSAEPITLPQELMQKSGNNFEQLDNFPFGRPTHPNFKNFRGATIADIDQDGTEDILFATFSKLYAINGDGTLKWEKTLTGTATHPPAVADITGDGNLEIVQNTGGIPANGRVYLLNAATGDDLAGWPLNFDNNWMINAPAVSDLNEDGVMEIIFCERITSGPSRVHVVDPDGNPYNANWPIDLPGTPAFTPSIGDVNNDGVMNVVISTSSGEMHVIDTETGQPIAGFPSTATGVSYSYQSPILVDLDGDETLEIVGSNHGDNPAFFVMKSDGSYATGWPYAINEWTYSPPTVADVNDDGVYELFYGNRNTSGDGTTPLDVIYGFNYEGDLIPDFSVNKYGGTEGVMTIADVNNDGVQEIIFPSVVLDNDGNGFIHAYSLDGSGEVDGFPLKPRGFTFINGAVLGDVDGDGLLDLTANSYTQTFGAGVDSAFVNVYNLNVPYDPNTILSNGYKGSNTRDGLVIPEEPMSISDFENQTITIQPNPSNGKVTLAVSSQMQNATVQLFSLDGKQLFIEKNISLNQSGRLFNFENFSRGLYLVVISNQKQTYTGKWIKK</sequence>
<name>A0A8J2V8N0_9FLAO</name>
<feature type="signal peptide" evidence="6">
    <location>
        <begin position="1"/>
        <end position="22"/>
    </location>
</feature>
<feature type="domain" description="Secretion system C-terminal sorting" evidence="7">
    <location>
        <begin position="517"/>
        <end position="587"/>
    </location>
</feature>
<reference evidence="8" key="1">
    <citation type="journal article" date="2014" name="Int. J. Syst. Evol. Microbiol.">
        <title>Complete genome sequence of Corynebacterium casei LMG S-19264T (=DSM 44701T), isolated from a smear-ripened cheese.</title>
        <authorList>
            <consortium name="US DOE Joint Genome Institute (JGI-PGF)"/>
            <person name="Walter F."/>
            <person name="Albersmeier A."/>
            <person name="Kalinowski J."/>
            <person name="Ruckert C."/>
        </authorList>
    </citation>
    <scope>NUCLEOTIDE SEQUENCE</scope>
    <source>
        <strain evidence="8">CGMCC 1.12924</strain>
    </source>
</reference>
<dbReference type="PANTHER" id="PTHR21419:SF23">
    <property type="entry name" value="PROTEIN DEFECTIVE IN EXINE FORMATION 1"/>
    <property type="match status" value="1"/>
</dbReference>
<dbReference type="Gene3D" id="2.130.10.130">
    <property type="entry name" value="Integrin alpha, N-terminal"/>
    <property type="match status" value="1"/>
</dbReference>
<dbReference type="PANTHER" id="PTHR21419">
    <property type="match status" value="1"/>
</dbReference>
<keyword evidence="2" id="KW-0812">Transmembrane</keyword>
<dbReference type="InterPro" id="IPR013517">
    <property type="entry name" value="FG-GAP"/>
</dbReference>
<evidence type="ECO:0000259" key="7">
    <source>
        <dbReference type="Pfam" id="PF18962"/>
    </source>
</evidence>
<comment type="caution">
    <text evidence="8">The sequence shown here is derived from an EMBL/GenBank/DDBJ whole genome shotgun (WGS) entry which is preliminary data.</text>
</comment>
<dbReference type="InterPro" id="IPR045232">
    <property type="entry name" value="FAM234"/>
</dbReference>
<dbReference type="Gene3D" id="2.40.10.480">
    <property type="match status" value="1"/>
</dbReference>
<keyword evidence="4" id="KW-1133">Transmembrane helix</keyword>
<accession>A0A8J2V8N0</accession>
<protein>
    <recommendedName>
        <fullName evidence="7">Secretion system C-terminal sorting domain-containing protein</fullName>
    </recommendedName>
</protein>
<proteinExistence type="predicted"/>
<dbReference type="Pfam" id="PF18962">
    <property type="entry name" value="Por_Secre_tail"/>
    <property type="match status" value="1"/>
</dbReference>
<dbReference type="NCBIfam" id="TIGR04183">
    <property type="entry name" value="Por_Secre_tail"/>
    <property type="match status" value="1"/>
</dbReference>
<dbReference type="InterPro" id="IPR026444">
    <property type="entry name" value="Secre_tail"/>
</dbReference>
<keyword evidence="3 6" id="KW-0732">Signal</keyword>
<comment type="subcellular location">
    <subcellularLocation>
        <location evidence="1">Membrane</location>
        <topology evidence="1">Single-pass membrane protein</topology>
    </subcellularLocation>
</comment>
<keyword evidence="9" id="KW-1185">Reference proteome</keyword>
<dbReference type="Proteomes" id="UP000652231">
    <property type="component" value="Unassembled WGS sequence"/>
</dbReference>
<feature type="chain" id="PRO_5035329111" description="Secretion system C-terminal sorting domain-containing protein" evidence="6">
    <location>
        <begin position="23"/>
        <end position="590"/>
    </location>
</feature>
<evidence type="ECO:0000256" key="2">
    <source>
        <dbReference type="ARBA" id="ARBA00022692"/>
    </source>
</evidence>
<dbReference type="AlphaFoldDB" id="A0A8J2V8N0"/>
<gene>
    <name evidence="8" type="ORF">GCM10011312_10820</name>
</gene>